<organism evidence="4 5">
    <name type="scientific">Streptomyces argenteolus</name>
    <dbReference type="NCBI Taxonomy" id="67274"/>
    <lineage>
        <taxon>Bacteria</taxon>
        <taxon>Bacillati</taxon>
        <taxon>Actinomycetota</taxon>
        <taxon>Actinomycetes</taxon>
        <taxon>Kitasatosporales</taxon>
        <taxon>Streptomycetaceae</taxon>
        <taxon>Streptomyces</taxon>
    </lineage>
</organism>
<keyword evidence="2" id="KW-1133">Transmembrane helix</keyword>
<dbReference type="RefSeq" id="WP_387904986.1">
    <property type="nucleotide sequence ID" value="NZ_JBIBEG010000006.1"/>
</dbReference>
<accession>A0ABW6X9B9</accession>
<reference evidence="4 5" key="1">
    <citation type="submission" date="2024-10" db="EMBL/GenBank/DDBJ databases">
        <title>The Natural Products Discovery Center: Release of the First 8490 Sequenced Strains for Exploring Actinobacteria Biosynthetic Diversity.</title>
        <authorList>
            <person name="Kalkreuter E."/>
            <person name="Kautsar S.A."/>
            <person name="Yang D."/>
            <person name="Bader C.D."/>
            <person name="Teijaro C.N."/>
            <person name="Fluegel L."/>
            <person name="Davis C.M."/>
            <person name="Simpson J.R."/>
            <person name="Lauterbach L."/>
            <person name="Steele A.D."/>
            <person name="Gui C."/>
            <person name="Meng S."/>
            <person name="Li G."/>
            <person name="Viehrig K."/>
            <person name="Ye F."/>
            <person name="Su P."/>
            <person name="Kiefer A.F."/>
            <person name="Nichols A."/>
            <person name="Cepeda A.J."/>
            <person name="Yan W."/>
            <person name="Fan B."/>
            <person name="Jiang Y."/>
            <person name="Adhikari A."/>
            <person name="Zheng C.-J."/>
            <person name="Schuster L."/>
            <person name="Cowan T.M."/>
            <person name="Smanski M.J."/>
            <person name="Chevrette M.G."/>
            <person name="De Carvalho L.P.S."/>
            <person name="Shen B."/>
        </authorList>
    </citation>
    <scope>NUCLEOTIDE SEQUENCE [LARGE SCALE GENOMIC DNA]</scope>
    <source>
        <strain evidence="4 5">NPDC012540</strain>
    </source>
</reference>
<name>A0ABW6X9B9_9ACTN</name>
<keyword evidence="2" id="KW-0472">Membrane</keyword>
<sequence>MSHTTPPGWYPDANVPGTERWWDGTAWTAHTRAAPAPLSVPHPPAGPAPAGARRTTRAVVLATAGLAVLASAVAGFLVLGDDGGRGPGPGSGAGAPSPTATAGASTAAPSPAGGPDENPSVLVDQLNGVTLDVPEGWEKPEHTLDDTSTMRTVGSYTCPGDSGNFCYHGTVTVRTAGGTDLTDMKELAEQDIGTAADHAYGEDFAGGLPHGGIRSHEQLASRSVTVAGRTGHLVRWKVTTGKGPGGYVQSLVFPSAVGSETPVVVRFAFDAGQEDLPLSLMDTVTEGIQPIGDATNGGVGSTVAP</sequence>
<evidence type="ECO:0000313" key="4">
    <source>
        <dbReference type="EMBL" id="MFF5898655.1"/>
    </source>
</evidence>
<dbReference type="EMBL" id="JBIBEG010000006">
    <property type="protein sequence ID" value="MFF5898655.1"/>
    <property type="molecule type" value="Genomic_DNA"/>
</dbReference>
<evidence type="ECO:0000313" key="5">
    <source>
        <dbReference type="Proteomes" id="UP001602322"/>
    </source>
</evidence>
<comment type="caution">
    <text evidence="4">The sequence shown here is derived from an EMBL/GenBank/DDBJ whole genome shotgun (WGS) entry which is preliminary data.</text>
</comment>
<evidence type="ECO:0000259" key="3">
    <source>
        <dbReference type="Pfam" id="PF10708"/>
    </source>
</evidence>
<dbReference type="Proteomes" id="UP001602322">
    <property type="component" value="Unassembled WGS sequence"/>
</dbReference>
<feature type="region of interest" description="Disordered" evidence="1">
    <location>
        <begin position="87"/>
        <end position="122"/>
    </location>
</feature>
<feature type="compositionally biased region" description="Low complexity" evidence="1">
    <location>
        <begin position="94"/>
        <end position="115"/>
    </location>
</feature>
<protein>
    <submittedName>
        <fullName evidence="4">DUF2510 domain-containing protein</fullName>
    </submittedName>
</protein>
<evidence type="ECO:0000256" key="2">
    <source>
        <dbReference type="SAM" id="Phobius"/>
    </source>
</evidence>
<dbReference type="InterPro" id="IPR018929">
    <property type="entry name" value="DUF2510"/>
</dbReference>
<keyword evidence="2" id="KW-0812">Transmembrane</keyword>
<evidence type="ECO:0000256" key="1">
    <source>
        <dbReference type="SAM" id="MobiDB-lite"/>
    </source>
</evidence>
<keyword evidence="5" id="KW-1185">Reference proteome</keyword>
<feature type="transmembrane region" description="Helical" evidence="2">
    <location>
        <begin position="58"/>
        <end position="79"/>
    </location>
</feature>
<gene>
    <name evidence="4" type="ORF">ACFY8O_22400</name>
</gene>
<feature type="domain" description="DUF2510" evidence="3">
    <location>
        <begin position="7"/>
        <end position="37"/>
    </location>
</feature>
<proteinExistence type="predicted"/>
<dbReference type="Pfam" id="PF10708">
    <property type="entry name" value="DUF2510"/>
    <property type="match status" value="1"/>
</dbReference>